<evidence type="ECO:0000313" key="2">
    <source>
        <dbReference type="EMBL" id="MBB5172399.1"/>
    </source>
</evidence>
<name>A0A840QLZ5_9BACI</name>
<accession>A0A840QLZ5</accession>
<organism evidence="2 3">
    <name type="scientific">Texcoconibacillus texcoconensis</name>
    <dbReference type="NCBI Taxonomy" id="1095777"/>
    <lineage>
        <taxon>Bacteria</taxon>
        <taxon>Bacillati</taxon>
        <taxon>Bacillota</taxon>
        <taxon>Bacilli</taxon>
        <taxon>Bacillales</taxon>
        <taxon>Bacillaceae</taxon>
        <taxon>Texcoconibacillus</taxon>
    </lineage>
</organism>
<reference evidence="2 3" key="1">
    <citation type="submission" date="2020-08" db="EMBL/GenBank/DDBJ databases">
        <title>Genomic Encyclopedia of Type Strains, Phase IV (KMG-IV): sequencing the most valuable type-strain genomes for metagenomic binning, comparative biology and taxonomic classification.</title>
        <authorList>
            <person name="Goeker M."/>
        </authorList>
    </citation>
    <scope>NUCLEOTIDE SEQUENCE [LARGE SCALE GENOMIC DNA]</scope>
    <source>
        <strain evidence="2 3">DSM 24696</strain>
    </source>
</reference>
<dbReference type="Proteomes" id="UP000551878">
    <property type="component" value="Unassembled WGS sequence"/>
</dbReference>
<feature type="compositionally biased region" description="Polar residues" evidence="1">
    <location>
        <begin position="73"/>
        <end position="85"/>
    </location>
</feature>
<protein>
    <recommendedName>
        <fullName evidence="4">UVR domain-containing protein</fullName>
    </recommendedName>
</protein>
<keyword evidence="3" id="KW-1185">Reference proteome</keyword>
<evidence type="ECO:0008006" key="4">
    <source>
        <dbReference type="Google" id="ProtNLM"/>
    </source>
</evidence>
<evidence type="ECO:0000313" key="3">
    <source>
        <dbReference type="Proteomes" id="UP000551878"/>
    </source>
</evidence>
<evidence type="ECO:0000256" key="1">
    <source>
        <dbReference type="SAM" id="MobiDB-lite"/>
    </source>
</evidence>
<comment type="caution">
    <text evidence="2">The sequence shown here is derived from an EMBL/GenBank/DDBJ whole genome shotgun (WGS) entry which is preliminary data.</text>
</comment>
<proteinExistence type="predicted"/>
<sequence>MYKVEPNLKEMLNLPVRTTEDLRARYDNLRDELQFARSAFEFEKASEVKLEMVYIIEELKNRKHLAQGDDETSASNMKTGTAESS</sequence>
<feature type="region of interest" description="Disordered" evidence="1">
    <location>
        <begin position="65"/>
        <end position="85"/>
    </location>
</feature>
<dbReference type="RefSeq" id="WP_184662876.1">
    <property type="nucleotide sequence ID" value="NZ_JACHHB010000002.1"/>
</dbReference>
<gene>
    <name evidence="2" type="ORF">HNQ41_000543</name>
</gene>
<dbReference type="EMBL" id="JACHHB010000002">
    <property type="protein sequence ID" value="MBB5172399.1"/>
    <property type="molecule type" value="Genomic_DNA"/>
</dbReference>
<dbReference type="AlphaFoldDB" id="A0A840QLZ5"/>